<dbReference type="GO" id="GO:0010041">
    <property type="term" value="P:response to iron(III) ion"/>
    <property type="evidence" value="ECO:0007669"/>
    <property type="project" value="TreeGrafter"/>
</dbReference>
<dbReference type="PANTHER" id="PTHR33908:SF3">
    <property type="entry name" value="UNDECAPRENYL PHOSPHATE-ALPHA-4-AMINO-4-DEOXY-L-ARABINOSE ARABINOSYL TRANSFERASE"/>
    <property type="match status" value="1"/>
</dbReference>
<evidence type="ECO:0000313" key="13">
    <source>
        <dbReference type="Proteomes" id="UP000317940"/>
    </source>
</evidence>
<evidence type="ECO:0000256" key="7">
    <source>
        <dbReference type="ARBA" id="ARBA00023136"/>
    </source>
</evidence>
<dbReference type="GO" id="GO:0009103">
    <property type="term" value="P:lipopolysaccharide biosynthetic process"/>
    <property type="evidence" value="ECO:0007669"/>
    <property type="project" value="UniProtKB-ARBA"/>
</dbReference>
<dbReference type="Proteomes" id="UP000317940">
    <property type="component" value="Unassembled WGS sequence"/>
</dbReference>
<dbReference type="GO" id="GO:0005886">
    <property type="term" value="C:plasma membrane"/>
    <property type="evidence" value="ECO:0007669"/>
    <property type="project" value="UniProtKB-SubCell"/>
</dbReference>
<feature type="transmembrane region" description="Helical" evidence="9">
    <location>
        <begin position="44"/>
        <end position="63"/>
    </location>
</feature>
<evidence type="ECO:0000256" key="5">
    <source>
        <dbReference type="ARBA" id="ARBA00022692"/>
    </source>
</evidence>
<keyword evidence="2" id="KW-1003">Cell membrane</keyword>
<feature type="domain" description="Glycosyltransferase RgtA/B/C/D-like" evidence="10">
    <location>
        <begin position="103"/>
        <end position="260"/>
    </location>
</feature>
<evidence type="ECO:0000256" key="8">
    <source>
        <dbReference type="SAM" id="MobiDB-lite"/>
    </source>
</evidence>
<feature type="transmembrane region" description="Helical" evidence="9">
    <location>
        <begin position="243"/>
        <end position="263"/>
    </location>
</feature>
<reference evidence="12 13" key="1">
    <citation type="submission" date="2019-06" db="EMBL/GenBank/DDBJ databases">
        <title>Sequencing the genomes of 1000 actinobacteria strains.</title>
        <authorList>
            <person name="Klenk H.-P."/>
        </authorList>
    </citation>
    <scope>NUCLEOTIDE SEQUENCE [LARGE SCALE GENOMIC DNA]</scope>
    <source>
        <strain evidence="12 13">DSM 44826</strain>
    </source>
</reference>
<feature type="region of interest" description="Disordered" evidence="8">
    <location>
        <begin position="1"/>
        <end position="25"/>
    </location>
</feature>
<organism evidence="12 13">
    <name type="scientific">Kitasatospora viridis</name>
    <dbReference type="NCBI Taxonomy" id="281105"/>
    <lineage>
        <taxon>Bacteria</taxon>
        <taxon>Bacillati</taxon>
        <taxon>Actinomycetota</taxon>
        <taxon>Actinomycetes</taxon>
        <taxon>Kitasatosporales</taxon>
        <taxon>Streptomycetaceae</taxon>
        <taxon>Kitasatospora</taxon>
    </lineage>
</organism>
<feature type="compositionally biased region" description="Low complexity" evidence="8">
    <location>
        <begin position="559"/>
        <end position="572"/>
    </location>
</feature>
<dbReference type="OrthoDB" id="5241882at2"/>
<feature type="transmembrane region" description="Helical" evidence="9">
    <location>
        <begin position="478"/>
        <end position="498"/>
    </location>
</feature>
<proteinExistence type="predicted"/>
<keyword evidence="7 9" id="KW-0472">Membrane</keyword>
<dbReference type="InterPro" id="IPR038731">
    <property type="entry name" value="RgtA/B/C-like"/>
</dbReference>
<dbReference type="GO" id="GO:0016763">
    <property type="term" value="F:pentosyltransferase activity"/>
    <property type="evidence" value="ECO:0007669"/>
    <property type="project" value="TreeGrafter"/>
</dbReference>
<dbReference type="Pfam" id="PF13231">
    <property type="entry name" value="PMT_2"/>
    <property type="match status" value="1"/>
</dbReference>
<feature type="compositionally biased region" description="Gly residues" evidence="8">
    <location>
        <begin position="310"/>
        <end position="331"/>
    </location>
</feature>
<evidence type="ECO:0000256" key="2">
    <source>
        <dbReference type="ARBA" id="ARBA00022475"/>
    </source>
</evidence>
<comment type="subcellular location">
    <subcellularLocation>
        <location evidence="1">Cell membrane</location>
        <topology evidence="1">Multi-pass membrane protein</topology>
    </subcellularLocation>
</comment>
<protein>
    <submittedName>
        <fullName evidence="12">4-amino-4-deoxy-L-arabinose transferase-like glycosyltransferase</fullName>
    </submittedName>
</protein>
<evidence type="ECO:0000259" key="11">
    <source>
        <dbReference type="Pfam" id="PF24878"/>
    </source>
</evidence>
<evidence type="ECO:0000313" key="12">
    <source>
        <dbReference type="EMBL" id="TWF98282.1"/>
    </source>
</evidence>
<feature type="transmembrane region" description="Helical" evidence="9">
    <location>
        <begin position="123"/>
        <end position="144"/>
    </location>
</feature>
<feature type="compositionally biased region" description="Polar residues" evidence="8">
    <location>
        <begin position="9"/>
        <end position="21"/>
    </location>
</feature>
<feature type="transmembrane region" description="Helical" evidence="9">
    <location>
        <begin position="422"/>
        <end position="443"/>
    </location>
</feature>
<feature type="domain" description="Putative mannosyltransferase YkcA/B-like C-terminal" evidence="11">
    <location>
        <begin position="608"/>
        <end position="697"/>
    </location>
</feature>
<gene>
    <name evidence="12" type="ORF">FHX73_112088</name>
</gene>
<sequence>MTYHAQATEVAQSGTGPTGSASAVPGGGGRFRWQVWRSPGDQPAWARPLLLVIAAFATALYSWNITTSGYALFYSNSVRSMGVSWKAWLFGAMDPGATITLDKIPGAFAVQALSVRLFGFHQWSVTLPQVIEGVVAVLVLYRVVRRWAGPAAGLVAAALFTLTPVVASMFAHSMEDGALTCCLVLAADRCQVAVASGRLRPLLWAAFWVGVGFQMKMVQAWMVLPALALAYLLVAPGPVRRRLWHTAVAGVVCLAVSVSWVAMMELVPAGDRPYVDGSTNNSAVAMVFGYNALDRFGVQLPGAVHSMFGTPGGSGGGDGPTAGRPPGGGPGAPAAGPRPGGPVVAYGPPVGGGPRWLKLFEGRFAPQIGWLLPFALFAAVLGLYRTRRADRTDPARGGFVLWGTWLLVVGLVFSDMDAIPHTAYMSTLAPAIAALCGAGAVLLWRAHRDGGRAGWLLPAVVAGQAAWTWHLWSGSADFAPWLRWTGLLAAVAAVLVLVPARLGGRGRARLATIGALVGLASTAVGATAWSASVFDQRDAGSAFDAAAGPQAGMFMGMGPTKGKAPAGPPAGAEGPGRPGGNGEAGGGAKAGGGTGGTTDHLTPDQQKLWSYVEAHRDGAEYPLATVGWMAAQPFILATGQKVLPMGGFSGQVPQPALGAFTDLVRQGRVHYVLTGGGMGMMPSGGGDDGVAAWTKDHCTAVAATQYGGPAIAAPSGSGGTLYRCDPAEAG</sequence>
<feature type="transmembrane region" description="Helical" evidence="9">
    <location>
        <begin position="396"/>
        <end position="416"/>
    </location>
</feature>
<evidence type="ECO:0000256" key="1">
    <source>
        <dbReference type="ARBA" id="ARBA00004651"/>
    </source>
</evidence>
<dbReference type="InterPro" id="IPR050297">
    <property type="entry name" value="LipidA_mod_glycosyltrf_83"/>
</dbReference>
<name>A0A561UFZ0_9ACTN</name>
<keyword evidence="4 12" id="KW-0808">Transferase</keyword>
<feature type="transmembrane region" description="Helical" evidence="9">
    <location>
        <begin position="218"/>
        <end position="236"/>
    </location>
</feature>
<evidence type="ECO:0000256" key="4">
    <source>
        <dbReference type="ARBA" id="ARBA00022679"/>
    </source>
</evidence>
<keyword evidence="13" id="KW-1185">Reference proteome</keyword>
<dbReference type="RefSeq" id="WP_145904738.1">
    <property type="nucleotide sequence ID" value="NZ_BAAAMZ010000031.1"/>
</dbReference>
<feature type="transmembrane region" description="Helical" evidence="9">
    <location>
        <begin position="510"/>
        <end position="531"/>
    </location>
</feature>
<evidence type="ECO:0000256" key="3">
    <source>
        <dbReference type="ARBA" id="ARBA00022676"/>
    </source>
</evidence>
<keyword evidence="6 9" id="KW-1133">Transmembrane helix</keyword>
<comment type="caution">
    <text evidence="12">The sequence shown here is derived from an EMBL/GenBank/DDBJ whole genome shotgun (WGS) entry which is preliminary data.</text>
</comment>
<keyword evidence="5 9" id="KW-0812">Transmembrane</keyword>
<feature type="transmembrane region" description="Helical" evidence="9">
    <location>
        <begin position="455"/>
        <end position="472"/>
    </location>
</feature>
<feature type="transmembrane region" description="Helical" evidence="9">
    <location>
        <begin position="364"/>
        <end position="384"/>
    </location>
</feature>
<feature type="transmembrane region" description="Helical" evidence="9">
    <location>
        <begin position="151"/>
        <end position="170"/>
    </location>
</feature>
<feature type="region of interest" description="Disordered" evidence="8">
    <location>
        <begin position="559"/>
        <end position="602"/>
    </location>
</feature>
<evidence type="ECO:0000256" key="6">
    <source>
        <dbReference type="ARBA" id="ARBA00022989"/>
    </source>
</evidence>
<feature type="compositionally biased region" description="Gly residues" evidence="8">
    <location>
        <begin position="573"/>
        <end position="596"/>
    </location>
</feature>
<dbReference type="PANTHER" id="PTHR33908">
    <property type="entry name" value="MANNOSYLTRANSFERASE YKCB-RELATED"/>
    <property type="match status" value="1"/>
</dbReference>
<dbReference type="EMBL" id="VIWT01000001">
    <property type="protein sequence ID" value="TWF98282.1"/>
    <property type="molecule type" value="Genomic_DNA"/>
</dbReference>
<evidence type="ECO:0000259" key="10">
    <source>
        <dbReference type="Pfam" id="PF13231"/>
    </source>
</evidence>
<dbReference type="InterPro" id="IPR056785">
    <property type="entry name" value="YkcA/B-like_C"/>
</dbReference>
<keyword evidence="3" id="KW-0328">Glycosyltransferase</keyword>
<dbReference type="Pfam" id="PF24878">
    <property type="entry name" value="YkcB_C"/>
    <property type="match status" value="1"/>
</dbReference>
<evidence type="ECO:0000256" key="9">
    <source>
        <dbReference type="SAM" id="Phobius"/>
    </source>
</evidence>
<accession>A0A561UFZ0</accession>
<feature type="region of interest" description="Disordered" evidence="8">
    <location>
        <begin position="309"/>
        <end position="340"/>
    </location>
</feature>
<dbReference type="AlphaFoldDB" id="A0A561UFZ0"/>